<evidence type="ECO:0000256" key="3">
    <source>
        <dbReference type="ARBA" id="ARBA00022989"/>
    </source>
</evidence>
<organism evidence="7 8">
    <name type="scientific">Agaricus bisporus var. burnettii</name>
    <dbReference type="NCBI Taxonomy" id="192524"/>
    <lineage>
        <taxon>Eukaryota</taxon>
        <taxon>Fungi</taxon>
        <taxon>Dikarya</taxon>
        <taxon>Basidiomycota</taxon>
        <taxon>Agaricomycotina</taxon>
        <taxon>Agaricomycetes</taxon>
        <taxon>Agaricomycetidae</taxon>
        <taxon>Agaricales</taxon>
        <taxon>Agaricineae</taxon>
        <taxon>Agaricaceae</taxon>
        <taxon>Agaricus</taxon>
    </lineage>
</organism>
<dbReference type="GO" id="GO:0015095">
    <property type="term" value="F:magnesium ion transmembrane transporter activity"/>
    <property type="evidence" value="ECO:0007669"/>
    <property type="project" value="InterPro"/>
</dbReference>
<protein>
    <submittedName>
        <fullName evidence="7">Uncharacterized protein</fullName>
    </submittedName>
</protein>
<evidence type="ECO:0000313" key="8">
    <source>
        <dbReference type="Proteomes" id="UP000629468"/>
    </source>
</evidence>
<feature type="region of interest" description="Disordered" evidence="5">
    <location>
        <begin position="411"/>
        <end position="430"/>
    </location>
</feature>
<dbReference type="GO" id="GO:0016020">
    <property type="term" value="C:membrane"/>
    <property type="evidence" value="ECO:0007669"/>
    <property type="project" value="UniProtKB-SubCell"/>
</dbReference>
<feature type="transmembrane region" description="Helical" evidence="6">
    <location>
        <begin position="170"/>
        <end position="191"/>
    </location>
</feature>
<dbReference type="PANTHER" id="PTHR12570:SF65">
    <property type="entry name" value="MAGNESIUM TRANSPORTER NIPA9-RELATED"/>
    <property type="match status" value="1"/>
</dbReference>
<feature type="transmembrane region" description="Helical" evidence="6">
    <location>
        <begin position="288"/>
        <end position="306"/>
    </location>
</feature>
<dbReference type="Proteomes" id="UP000629468">
    <property type="component" value="Unassembled WGS sequence"/>
</dbReference>
<feature type="compositionally biased region" description="Polar residues" evidence="5">
    <location>
        <begin position="411"/>
        <end position="423"/>
    </location>
</feature>
<reference evidence="7 8" key="1">
    <citation type="journal article" name="Sci. Rep.">
        <title>Telomere-to-telomere assembled and centromere annotated genomes of the two main subspecies of the button mushroom Agaricus bisporus reveal especially polymorphic chromosome ends.</title>
        <authorList>
            <person name="Sonnenberg A.S.M."/>
            <person name="Sedaghat-Telgerd N."/>
            <person name="Lavrijssen B."/>
            <person name="Ohm R.A."/>
            <person name="Hendrickx P.M."/>
            <person name="Scholtmeijer K."/>
            <person name="Baars J.J.P."/>
            <person name="van Peer A."/>
        </authorList>
    </citation>
    <scope>NUCLEOTIDE SEQUENCE [LARGE SCALE GENOMIC DNA]</scope>
    <source>
        <strain evidence="7 8">H119_p4</strain>
    </source>
</reference>
<name>A0A8H7KHC0_AGABI</name>
<feature type="transmembrane region" description="Helical" evidence="6">
    <location>
        <begin position="197"/>
        <end position="216"/>
    </location>
</feature>
<feature type="transmembrane region" description="Helical" evidence="6">
    <location>
        <begin position="263"/>
        <end position="281"/>
    </location>
</feature>
<feature type="transmembrane region" description="Helical" evidence="6">
    <location>
        <begin position="225"/>
        <end position="243"/>
    </location>
</feature>
<gene>
    <name evidence="7" type="ORF">Agabi119p4_4463</name>
</gene>
<dbReference type="PANTHER" id="PTHR12570">
    <property type="match status" value="1"/>
</dbReference>
<evidence type="ECO:0000256" key="6">
    <source>
        <dbReference type="SAM" id="Phobius"/>
    </source>
</evidence>
<evidence type="ECO:0000256" key="4">
    <source>
        <dbReference type="ARBA" id="ARBA00023136"/>
    </source>
</evidence>
<feature type="transmembrane region" description="Helical" evidence="6">
    <location>
        <begin position="12"/>
        <end position="31"/>
    </location>
</feature>
<dbReference type="SUPFAM" id="SSF103481">
    <property type="entry name" value="Multidrug resistance efflux transporter EmrE"/>
    <property type="match status" value="1"/>
</dbReference>
<keyword evidence="4 6" id="KW-0472">Membrane</keyword>
<evidence type="ECO:0000256" key="2">
    <source>
        <dbReference type="ARBA" id="ARBA00022692"/>
    </source>
</evidence>
<sequence>MDDLPTLTTQTVIGIAVAISGNVLISLALNLQKLAHKRLNAERNSPNPALPPDSILGRRQNLEEQDADSDTIITEIPTPRGSDTPPDTQPLLPVNHRSNHYTMPQRDKDPHEPQATGFFARLFRTRHQDNKKEAFLLPIDVMPEDAALDHPRNVSDIEDENESAYLKSKLWWTGFFLMNVGELGNFISYAFAPASVVAPLGTFALIANCAFAPIMLGEHFRKRDFFGICIAIVGAVTVVLSSNASDTRLYPEQLVEAILKTPFLIYAGCYVVGAITLGCLSHGTPGRTYVFIDVGLCALFGGFTVLSTKALSTLITLEWYGIFTEWITYPLILTLIGTGVGQIRYLNRALMRFDGKTVIPIQFVLFTLSAITGSAILYGDFERAGFHTIVTFLYGCGATFIGVFVLTNGSGTSQDESGQQTGETLEDGTRLGLGTIGRRRRATLVLPSGLEEAPALRRKKSGVALVGISSAQQLLLMHSPSIESASLPREYNNVRGGRDREVLAQGSYGGGNRSFHGFSGNDNTLSESPRSPSTWGDGTLPAQLRTPQARLRENDGQ</sequence>
<dbReference type="InterPro" id="IPR037185">
    <property type="entry name" value="EmrE-like"/>
</dbReference>
<feature type="transmembrane region" description="Helical" evidence="6">
    <location>
        <begin position="358"/>
        <end position="378"/>
    </location>
</feature>
<feature type="transmembrane region" description="Helical" evidence="6">
    <location>
        <begin position="326"/>
        <end position="346"/>
    </location>
</feature>
<dbReference type="EMBL" id="JABXXO010000006">
    <property type="protein sequence ID" value="KAF7776070.1"/>
    <property type="molecule type" value="Genomic_DNA"/>
</dbReference>
<dbReference type="Pfam" id="PF05653">
    <property type="entry name" value="Mg_trans_NIPA"/>
    <property type="match status" value="1"/>
</dbReference>
<feature type="transmembrane region" description="Helical" evidence="6">
    <location>
        <begin position="384"/>
        <end position="406"/>
    </location>
</feature>
<evidence type="ECO:0000256" key="5">
    <source>
        <dbReference type="SAM" id="MobiDB-lite"/>
    </source>
</evidence>
<feature type="region of interest" description="Disordered" evidence="5">
    <location>
        <begin position="503"/>
        <end position="557"/>
    </location>
</feature>
<comment type="caution">
    <text evidence="7">The sequence shown here is derived from an EMBL/GenBank/DDBJ whole genome shotgun (WGS) entry which is preliminary data.</text>
</comment>
<accession>A0A8H7KHC0</accession>
<proteinExistence type="predicted"/>
<comment type="subcellular location">
    <subcellularLocation>
        <location evidence="1">Membrane</location>
        <topology evidence="1">Multi-pass membrane protein</topology>
    </subcellularLocation>
</comment>
<feature type="region of interest" description="Disordered" evidence="5">
    <location>
        <begin position="63"/>
        <end position="93"/>
    </location>
</feature>
<feature type="compositionally biased region" description="Polar residues" evidence="5">
    <location>
        <begin position="520"/>
        <end position="536"/>
    </location>
</feature>
<dbReference type="AlphaFoldDB" id="A0A8H7KHC0"/>
<dbReference type="InterPro" id="IPR008521">
    <property type="entry name" value="Mg_trans_NIPA"/>
</dbReference>
<evidence type="ECO:0000256" key="1">
    <source>
        <dbReference type="ARBA" id="ARBA00004141"/>
    </source>
</evidence>
<keyword evidence="3 6" id="KW-1133">Transmembrane helix</keyword>
<keyword evidence="2 6" id="KW-0812">Transmembrane</keyword>
<evidence type="ECO:0000313" key="7">
    <source>
        <dbReference type="EMBL" id="KAF7776070.1"/>
    </source>
</evidence>